<dbReference type="Gene3D" id="3.40.50.1820">
    <property type="entry name" value="alpha/beta hydrolase"/>
    <property type="match status" value="1"/>
</dbReference>
<sequence length="646" mass="71759">MRWLLACACLCLSMQVCAGVDLDAFLKRDTFGTIKISPDGRYYAATVPMGDRTGMVIVDREAKRFVSKATGGRKSTVANFWWVDDARVVIAMAETEGSKDTPYLTGQLHMFDIEGGSVRNVFGVRIEPGMTARIGGPPSDMATLVDPLIDSADEILIAVWQPSSTPQTRVERLNLKSRRTRRVASAPVGRADFTVDARGQVRFADGADSRNYRRLYYRAGDKADWQLVSAQEERGEVVSALGLSADGGTAWLRVKRPDGPDRIEAMDTASLERKPLLRDERVDPYKILYDRDGRTPIGVQYMDDGVHSRFFDETSEMARSYRALEKAFPGSAVDFTSFTRDGKLALMQVWNDRTAGDYALFDMQARTADGVFESRKWLAPTALPRSERIELQARDGVRLNGYLTRPQGWTRGASPMVVMPHGGPFGIFDEWGYDTDTQILAAAGYAVLRVNYRGSGNYGLEFKQLGAQQWGGTMQDDLTDATRWAVGQGIADGGRICIFGGSYGGYAALMGVAREPALYRCAVGYVGVYDLELMHREDSRQAAWLRHWANDWVGERNTLAERSPVNLAGSIKAPVFLAAGGDDHRAPIAHSKRMEKALRKADVPVETLYYDSEGHGFVDDGHRREFYTRLLDFLARHLGGERAEDQ</sequence>
<dbReference type="SUPFAM" id="SSF53474">
    <property type="entry name" value="alpha/beta-Hydrolases"/>
    <property type="match status" value="1"/>
</dbReference>
<dbReference type="AlphaFoldDB" id="A0A514BV83"/>
<name>A0A514BV83_9GAMM</name>
<dbReference type="OrthoDB" id="4269629at2"/>
<dbReference type="GO" id="GO:0006508">
    <property type="term" value="P:proteolysis"/>
    <property type="evidence" value="ECO:0007669"/>
    <property type="project" value="InterPro"/>
</dbReference>
<evidence type="ECO:0000259" key="3">
    <source>
        <dbReference type="Pfam" id="PF00326"/>
    </source>
</evidence>
<gene>
    <name evidence="4" type="ORF">FKV23_15310</name>
</gene>
<dbReference type="SUPFAM" id="SSF82171">
    <property type="entry name" value="DPP6 N-terminal domain-like"/>
    <property type="match status" value="1"/>
</dbReference>
<keyword evidence="1" id="KW-0378">Hydrolase</keyword>
<feature type="domain" description="Peptidase S9 prolyl oligopeptidase catalytic" evidence="3">
    <location>
        <begin position="431"/>
        <end position="640"/>
    </location>
</feature>
<organism evidence="4 5">
    <name type="scientific">Marilutibacter alkalisoli</name>
    <dbReference type="NCBI Taxonomy" id="2591633"/>
    <lineage>
        <taxon>Bacteria</taxon>
        <taxon>Pseudomonadati</taxon>
        <taxon>Pseudomonadota</taxon>
        <taxon>Gammaproteobacteria</taxon>
        <taxon>Lysobacterales</taxon>
        <taxon>Lysobacteraceae</taxon>
        <taxon>Marilutibacter</taxon>
    </lineage>
</organism>
<accession>A0A514BV83</accession>
<dbReference type="KEGG" id="lyj:FKV23_15310"/>
<evidence type="ECO:0000313" key="4">
    <source>
        <dbReference type="EMBL" id="QDH71304.1"/>
    </source>
</evidence>
<keyword evidence="2" id="KW-0732">Signal</keyword>
<dbReference type="Proteomes" id="UP000317199">
    <property type="component" value="Chromosome"/>
</dbReference>
<evidence type="ECO:0000313" key="5">
    <source>
        <dbReference type="Proteomes" id="UP000317199"/>
    </source>
</evidence>
<dbReference type="RefSeq" id="WP_141624636.1">
    <property type="nucleotide sequence ID" value="NZ_CP041242.1"/>
</dbReference>
<feature type="chain" id="PRO_5022087472" evidence="2">
    <location>
        <begin position="19"/>
        <end position="646"/>
    </location>
</feature>
<dbReference type="PANTHER" id="PTHR42776">
    <property type="entry name" value="SERINE PEPTIDASE S9 FAMILY MEMBER"/>
    <property type="match status" value="1"/>
</dbReference>
<protein>
    <submittedName>
        <fullName evidence="4">S9 family peptidase</fullName>
    </submittedName>
</protein>
<dbReference type="InterPro" id="IPR029058">
    <property type="entry name" value="AB_hydrolase_fold"/>
</dbReference>
<dbReference type="PANTHER" id="PTHR42776:SF27">
    <property type="entry name" value="DIPEPTIDYL PEPTIDASE FAMILY MEMBER 6"/>
    <property type="match status" value="1"/>
</dbReference>
<dbReference type="Pfam" id="PF00326">
    <property type="entry name" value="Peptidase_S9"/>
    <property type="match status" value="1"/>
</dbReference>
<feature type="signal peptide" evidence="2">
    <location>
        <begin position="1"/>
        <end position="18"/>
    </location>
</feature>
<dbReference type="InterPro" id="IPR001375">
    <property type="entry name" value="Peptidase_S9_cat"/>
</dbReference>
<proteinExistence type="predicted"/>
<dbReference type="EMBL" id="CP041242">
    <property type="protein sequence ID" value="QDH71304.1"/>
    <property type="molecule type" value="Genomic_DNA"/>
</dbReference>
<reference evidence="4 5" key="1">
    <citation type="submission" date="2019-06" db="EMBL/GenBank/DDBJ databases">
        <title>Lysobacter alkalisoli sp. nov. isolated from saline-alkali soil.</title>
        <authorList>
            <person name="Sun J.-Q."/>
            <person name="Xu L."/>
        </authorList>
    </citation>
    <scope>NUCLEOTIDE SEQUENCE [LARGE SCALE GENOMIC DNA]</scope>
    <source>
        <strain evidence="4 5">SJ-36</strain>
    </source>
</reference>
<evidence type="ECO:0000256" key="2">
    <source>
        <dbReference type="SAM" id="SignalP"/>
    </source>
</evidence>
<keyword evidence="5" id="KW-1185">Reference proteome</keyword>
<evidence type="ECO:0000256" key="1">
    <source>
        <dbReference type="ARBA" id="ARBA00022801"/>
    </source>
</evidence>
<dbReference type="GO" id="GO:0004252">
    <property type="term" value="F:serine-type endopeptidase activity"/>
    <property type="evidence" value="ECO:0007669"/>
    <property type="project" value="TreeGrafter"/>
</dbReference>